<sequence>MDNKHYLVLTGASLTPCVLYSLSLLLVFFGDAYLNLFPAFRLEGFTIKFLCVSAIGVATFCLFYLGIRVSLNWIEKLLHFFLWTVFSITMVGFSFLFTLALIIVIYGFPVPD</sequence>
<proteinExistence type="predicted"/>
<dbReference type="EMBL" id="CP036269">
    <property type="protein sequence ID" value="QDT45238.1"/>
    <property type="molecule type" value="Genomic_DNA"/>
</dbReference>
<evidence type="ECO:0000256" key="1">
    <source>
        <dbReference type="SAM" id="Phobius"/>
    </source>
</evidence>
<reference evidence="2 3" key="1">
    <citation type="submission" date="2019-02" db="EMBL/GenBank/DDBJ databases">
        <title>Deep-cultivation of Planctomycetes and their phenomic and genomic characterization uncovers novel biology.</title>
        <authorList>
            <person name="Wiegand S."/>
            <person name="Jogler M."/>
            <person name="Boedeker C."/>
            <person name="Pinto D."/>
            <person name="Vollmers J."/>
            <person name="Rivas-Marin E."/>
            <person name="Kohn T."/>
            <person name="Peeters S.H."/>
            <person name="Heuer A."/>
            <person name="Rast P."/>
            <person name="Oberbeckmann S."/>
            <person name="Bunk B."/>
            <person name="Jeske O."/>
            <person name="Meyerdierks A."/>
            <person name="Storesund J.E."/>
            <person name="Kallscheuer N."/>
            <person name="Luecker S."/>
            <person name="Lage O.M."/>
            <person name="Pohl T."/>
            <person name="Merkel B.J."/>
            <person name="Hornburger P."/>
            <person name="Mueller R.-W."/>
            <person name="Bruemmer F."/>
            <person name="Labrenz M."/>
            <person name="Spormann A.M."/>
            <person name="Op den Camp H."/>
            <person name="Overmann J."/>
            <person name="Amann R."/>
            <person name="Jetten M.S.M."/>
            <person name="Mascher T."/>
            <person name="Medema M.H."/>
            <person name="Devos D.P."/>
            <person name="Kaster A.-K."/>
            <person name="Ovreas L."/>
            <person name="Rohde M."/>
            <person name="Galperin M.Y."/>
            <person name="Jogler C."/>
        </authorList>
    </citation>
    <scope>NUCLEOTIDE SEQUENCE [LARGE SCALE GENOMIC DNA]</scope>
    <source>
        <strain evidence="2 3">Pan241w</strain>
    </source>
</reference>
<evidence type="ECO:0000313" key="2">
    <source>
        <dbReference type="EMBL" id="QDT45238.1"/>
    </source>
</evidence>
<dbReference type="AlphaFoldDB" id="A0A517RMY6"/>
<gene>
    <name evidence="2" type="ORF">Pan241w_53570</name>
</gene>
<keyword evidence="1" id="KW-0472">Membrane</keyword>
<evidence type="ECO:0000313" key="3">
    <source>
        <dbReference type="Proteomes" id="UP000317171"/>
    </source>
</evidence>
<feature type="transmembrane region" description="Helical" evidence="1">
    <location>
        <begin position="77"/>
        <end position="108"/>
    </location>
</feature>
<dbReference type="KEGG" id="gaz:Pan241w_53570"/>
<accession>A0A517RMY6</accession>
<feature type="transmembrane region" description="Helical" evidence="1">
    <location>
        <begin position="45"/>
        <end position="65"/>
    </location>
</feature>
<name>A0A517RMY6_9PLAN</name>
<feature type="transmembrane region" description="Helical" evidence="1">
    <location>
        <begin position="7"/>
        <end position="30"/>
    </location>
</feature>
<dbReference type="RefSeq" id="WP_145221505.1">
    <property type="nucleotide sequence ID" value="NZ_CP036269.1"/>
</dbReference>
<keyword evidence="1" id="KW-1133">Transmembrane helix</keyword>
<dbReference type="Proteomes" id="UP000317171">
    <property type="component" value="Chromosome"/>
</dbReference>
<protein>
    <submittedName>
        <fullName evidence="2">Uncharacterized protein</fullName>
    </submittedName>
</protein>
<organism evidence="2 3">
    <name type="scientific">Gimesia alba</name>
    <dbReference type="NCBI Taxonomy" id="2527973"/>
    <lineage>
        <taxon>Bacteria</taxon>
        <taxon>Pseudomonadati</taxon>
        <taxon>Planctomycetota</taxon>
        <taxon>Planctomycetia</taxon>
        <taxon>Planctomycetales</taxon>
        <taxon>Planctomycetaceae</taxon>
        <taxon>Gimesia</taxon>
    </lineage>
</organism>
<keyword evidence="3" id="KW-1185">Reference proteome</keyword>
<keyword evidence="1" id="KW-0812">Transmembrane</keyword>